<sequence length="69" mass="7874">MHESLELYVLPLASHDAEIAGLEAVPGRLPEIWRLPGEPLRTMLRRALREATPGPSFWCSPIIRRPHHE</sequence>
<comment type="caution">
    <text evidence="1">The sequence shown here is derived from an EMBL/GenBank/DDBJ whole genome shotgun (WGS) entry which is preliminary data.</text>
</comment>
<protein>
    <submittedName>
        <fullName evidence="1">Uncharacterized protein</fullName>
    </submittedName>
</protein>
<reference evidence="1 2" key="1">
    <citation type="submission" date="2019-07" db="EMBL/GenBank/DDBJ databases">
        <title>Tepidimonas aquatica CLN-1 draft genome.</title>
        <authorList>
            <person name="Da Costa M.S."/>
            <person name="Froufe H.J.C."/>
            <person name="Egas C."/>
            <person name="Albuquerque L."/>
        </authorList>
    </citation>
    <scope>NUCLEOTIDE SEQUENCE [LARGE SCALE GENOMIC DNA]</scope>
    <source>
        <strain evidence="1 2">CLN-1</strain>
    </source>
</reference>
<dbReference type="Proteomes" id="UP000318554">
    <property type="component" value="Unassembled WGS sequence"/>
</dbReference>
<dbReference type="OrthoDB" id="9153976at2"/>
<dbReference type="EMBL" id="VJNA01000060">
    <property type="protein sequence ID" value="TSE18903.1"/>
    <property type="molecule type" value="Genomic_DNA"/>
</dbReference>
<dbReference type="AlphaFoldDB" id="A0A554W5R0"/>
<name>A0A554W5R0_9BURK</name>
<accession>A0A554W5R0</accession>
<evidence type="ECO:0000313" key="2">
    <source>
        <dbReference type="Proteomes" id="UP000318554"/>
    </source>
</evidence>
<dbReference type="RefSeq" id="WP_133597541.1">
    <property type="nucleotide sequence ID" value="NZ_VJNA01000060.1"/>
</dbReference>
<evidence type="ECO:0000313" key="1">
    <source>
        <dbReference type="EMBL" id="TSE18903.1"/>
    </source>
</evidence>
<keyword evidence="2" id="KW-1185">Reference proteome</keyword>
<proteinExistence type="predicted"/>
<organism evidence="1 2">
    <name type="scientific">Tepidimonas aquatica</name>
    <dbReference type="NCBI Taxonomy" id="247482"/>
    <lineage>
        <taxon>Bacteria</taxon>
        <taxon>Pseudomonadati</taxon>
        <taxon>Pseudomonadota</taxon>
        <taxon>Betaproteobacteria</taxon>
        <taxon>Burkholderiales</taxon>
        <taxon>Tepidimonas</taxon>
    </lineage>
</organism>
<gene>
    <name evidence="1" type="ORF">Taqua_02515</name>
</gene>